<accession>A0A6A6YKU1</accession>
<dbReference type="Proteomes" id="UP000504636">
    <property type="component" value="Unplaced"/>
</dbReference>
<dbReference type="EMBL" id="MU003702">
    <property type="protein sequence ID" value="KAF2809169.1"/>
    <property type="molecule type" value="Genomic_DNA"/>
</dbReference>
<evidence type="ECO:0000313" key="1">
    <source>
        <dbReference type="EMBL" id="KAF2809169.1"/>
    </source>
</evidence>
<reference evidence="3" key="3">
    <citation type="submission" date="2025-04" db="UniProtKB">
        <authorList>
            <consortium name="RefSeq"/>
        </authorList>
    </citation>
    <scope>IDENTIFICATION</scope>
    <source>
        <strain evidence="3">CBS 304.34</strain>
    </source>
</reference>
<evidence type="ECO:0000313" key="2">
    <source>
        <dbReference type="Proteomes" id="UP000504636"/>
    </source>
</evidence>
<name>A0A6A6YKU1_9PEZI</name>
<proteinExistence type="predicted"/>
<dbReference type="GeneID" id="54467412"/>
<dbReference type="RefSeq" id="XP_033576133.1">
    <property type="nucleotide sequence ID" value="XM_033726519.1"/>
</dbReference>
<sequence length="226" mass="25306">MPREAEPSANITNAAEAAALDCKPFVAPRLRSPDVAHWDPRPSSAVAEKSTNLSASVDGSSFGLPASVGVVTEYSTKADFGAVLMCDGDVIVQGYDVRKPFERWVRENKEALAKVDELREHGIVISTWTYLSESVHLNVWQNSENTCLNRLNDGKRVVFFTDVKCVYRWLGRMSTKPESEWRGGEKFLLWDPESQDAYEGEVDLFGRDFADSENESDDDDEDDEDT</sequence>
<keyword evidence="2" id="KW-1185">Reference proteome</keyword>
<protein>
    <submittedName>
        <fullName evidence="1 3">Uncharacterized protein</fullName>
    </submittedName>
</protein>
<reference evidence="3" key="2">
    <citation type="submission" date="2020-04" db="EMBL/GenBank/DDBJ databases">
        <authorList>
            <consortium name="NCBI Genome Project"/>
        </authorList>
    </citation>
    <scope>NUCLEOTIDE SEQUENCE</scope>
    <source>
        <strain evidence="3">CBS 304.34</strain>
    </source>
</reference>
<gene>
    <name evidence="1 3" type="ORF">BDZ99DRAFT_533772</name>
</gene>
<evidence type="ECO:0000313" key="3">
    <source>
        <dbReference type="RefSeq" id="XP_033576133.1"/>
    </source>
</evidence>
<organism evidence="1">
    <name type="scientific">Mytilinidion resinicola</name>
    <dbReference type="NCBI Taxonomy" id="574789"/>
    <lineage>
        <taxon>Eukaryota</taxon>
        <taxon>Fungi</taxon>
        <taxon>Dikarya</taxon>
        <taxon>Ascomycota</taxon>
        <taxon>Pezizomycotina</taxon>
        <taxon>Dothideomycetes</taxon>
        <taxon>Pleosporomycetidae</taxon>
        <taxon>Mytilinidiales</taxon>
        <taxon>Mytilinidiaceae</taxon>
        <taxon>Mytilinidion</taxon>
    </lineage>
</organism>
<reference evidence="1 3" key="1">
    <citation type="journal article" date="2020" name="Stud. Mycol.">
        <title>101 Dothideomycetes genomes: a test case for predicting lifestyles and emergence of pathogens.</title>
        <authorList>
            <person name="Haridas S."/>
            <person name="Albert R."/>
            <person name="Binder M."/>
            <person name="Bloem J."/>
            <person name="Labutti K."/>
            <person name="Salamov A."/>
            <person name="Andreopoulos B."/>
            <person name="Baker S."/>
            <person name="Barry K."/>
            <person name="Bills G."/>
            <person name="Bluhm B."/>
            <person name="Cannon C."/>
            <person name="Castanera R."/>
            <person name="Culley D."/>
            <person name="Daum C."/>
            <person name="Ezra D."/>
            <person name="Gonzalez J."/>
            <person name="Henrissat B."/>
            <person name="Kuo A."/>
            <person name="Liang C."/>
            <person name="Lipzen A."/>
            <person name="Lutzoni F."/>
            <person name="Magnuson J."/>
            <person name="Mondo S."/>
            <person name="Nolan M."/>
            <person name="Ohm R."/>
            <person name="Pangilinan J."/>
            <person name="Park H.-J."/>
            <person name="Ramirez L."/>
            <person name="Alfaro M."/>
            <person name="Sun H."/>
            <person name="Tritt A."/>
            <person name="Yoshinaga Y."/>
            <person name="Zwiers L.-H."/>
            <person name="Turgeon B."/>
            <person name="Goodwin S."/>
            <person name="Spatafora J."/>
            <person name="Crous P."/>
            <person name="Grigoriev I."/>
        </authorList>
    </citation>
    <scope>NUCLEOTIDE SEQUENCE</scope>
    <source>
        <strain evidence="1 3">CBS 304.34</strain>
    </source>
</reference>
<dbReference type="AlphaFoldDB" id="A0A6A6YKU1"/>
<dbReference type="OrthoDB" id="3930060at2759"/>